<dbReference type="InterPro" id="IPR001789">
    <property type="entry name" value="Sig_transdc_resp-reg_receiver"/>
</dbReference>
<dbReference type="Gene3D" id="3.40.50.2300">
    <property type="match status" value="1"/>
</dbReference>
<organism evidence="4 5">
    <name type="scientific">Alkalidesulfovibrio alkalitolerans DSM 16529</name>
    <dbReference type="NCBI Taxonomy" id="1121439"/>
    <lineage>
        <taxon>Bacteria</taxon>
        <taxon>Pseudomonadati</taxon>
        <taxon>Thermodesulfobacteriota</taxon>
        <taxon>Desulfovibrionia</taxon>
        <taxon>Desulfovibrionales</taxon>
        <taxon>Desulfovibrionaceae</taxon>
        <taxon>Alkalidesulfovibrio</taxon>
    </lineage>
</organism>
<dbReference type="STRING" id="1121439.dsat_2795"/>
<dbReference type="GO" id="GO:0000160">
    <property type="term" value="P:phosphorelay signal transduction system"/>
    <property type="evidence" value="ECO:0007669"/>
    <property type="project" value="InterPro"/>
</dbReference>
<comment type="caution">
    <text evidence="4">The sequence shown here is derived from an EMBL/GenBank/DDBJ whole genome shotgun (WGS) entry which is preliminary data.</text>
</comment>
<name>S7UQB8_9BACT</name>
<keyword evidence="5" id="KW-1185">Reference proteome</keyword>
<feature type="domain" description="Response regulatory" evidence="3">
    <location>
        <begin position="2"/>
        <end position="117"/>
    </location>
</feature>
<sequence length="123" mass="13463">MKVLLVEDEKIIALYYKKILDGMGVQVLVAHSGEDALALLDAQPAPDLLLMDINLEGGMDGIEACSRIKMRFDVPVVYVTAYSDPDTRARAEKTGPSAYLVKPVDANTLRDTVRSFPASDNNH</sequence>
<accession>S7UQB8</accession>
<protein>
    <submittedName>
        <fullName evidence="4">Response regulator receiver protein</fullName>
    </submittedName>
</protein>
<dbReference type="PROSITE" id="PS50110">
    <property type="entry name" value="RESPONSE_REGULATORY"/>
    <property type="match status" value="1"/>
</dbReference>
<dbReference type="EMBL" id="ATHI01000010">
    <property type="protein sequence ID" value="EPR34513.1"/>
    <property type="molecule type" value="Genomic_DNA"/>
</dbReference>
<dbReference type="Proteomes" id="UP000014975">
    <property type="component" value="Unassembled WGS sequence"/>
</dbReference>
<evidence type="ECO:0000313" key="5">
    <source>
        <dbReference type="Proteomes" id="UP000014975"/>
    </source>
</evidence>
<gene>
    <name evidence="4" type="ORF">dsat_2795</name>
</gene>
<dbReference type="InterPro" id="IPR050595">
    <property type="entry name" value="Bact_response_regulator"/>
</dbReference>
<evidence type="ECO:0000259" key="3">
    <source>
        <dbReference type="PROSITE" id="PS50110"/>
    </source>
</evidence>
<evidence type="ECO:0000256" key="1">
    <source>
        <dbReference type="ARBA" id="ARBA00022553"/>
    </source>
</evidence>
<reference evidence="4 5" key="1">
    <citation type="journal article" date="2013" name="Genome Announc.">
        <title>Draft genome sequences for three mercury-methylating, sulfate-reducing bacteria.</title>
        <authorList>
            <person name="Brown S.D."/>
            <person name="Hurt R.A.Jr."/>
            <person name="Gilmour C.C."/>
            <person name="Elias D.A."/>
        </authorList>
    </citation>
    <scope>NUCLEOTIDE SEQUENCE [LARGE SCALE GENOMIC DNA]</scope>
    <source>
        <strain evidence="4 5">DSM 16529</strain>
    </source>
</reference>
<dbReference type="OrthoDB" id="9790791at2"/>
<evidence type="ECO:0000256" key="2">
    <source>
        <dbReference type="PROSITE-ProRule" id="PRU00169"/>
    </source>
</evidence>
<dbReference type="PANTHER" id="PTHR44591">
    <property type="entry name" value="STRESS RESPONSE REGULATOR PROTEIN 1"/>
    <property type="match status" value="1"/>
</dbReference>
<dbReference type="RefSeq" id="WP_020886679.1">
    <property type="nucleotide sequence ID" value="NZ_ATHI01000010.1"/>
</dbReference>
<dbReference type="PATRIC" id="fig|1121439.3.peg.1202"/>
<dbReference type="InterPro" id="IPR011006">
    <property type="entry name" value="CheY-like_superfamily"/>
</dbReference>
<dbReference type="eggNOG" id="COG0784">
    <property type="taxonomic scope" value="Bacteria"/>
</dbReference>
<dbReference type="CDD" id="cd17534">
    <property type="entry name" value="REC_DC-like"/>
    <property type="match status" value="1"/>
</dbReference>
<dbReference type="SMART" id="SM00448">
    <property type="entry name" value="REC"/>
    <property type="match status" value="1"/>
</dbReference>
<dbReference type="Pfam" id="PF00072">
    <property type="entry name" value="Response_reg"/>
    <property type="match status" value="1"/>
</dbReference>
<dbReference type="PANTHER" id="PTHR44591:SF3">
    <property type="entry name" value="RESPONSE REGULATORY DOMAIN-CONTAINING PROTEIN"/>
    <property type="match status" value="1"/>
</dbReference>
<dbReference type="SUPFAM" id="SSF52172">
    <property type="entry name" value="CheY-like"/>
    <property type="match status" value="1"/>
</dbReference>
<keyword evidence="1 2" id="KW-0597">Phosphoprotein</keyword>
<evidence type="ECO:0000313" key="4">
    <source>
        <dbReference type="EMBL" id="EPR34513.1"/>
    </source>
</evidence>
<dbReference type="AlphaFoldDB" id="S7UQB8"/>
<feature type="modified residue" description="4-aspartylphosphate" evidence="2">
    <location>
        <position position="52"/>
    </location>
</feature>
<proteinExistence type="predicted"/>